<accession>A0A2W5X0X1</accession>
<dbReference type="InterPro" id="IPR003593">
    <property type="entry name" value="AAA+_ATPase"/>
</dbReference>
<dbReference type="EMBL" id="QKWH01000003">
    <property type="protein sequence ID" value="PZR53865.1"/>
    <property type="molecule type" value="Genomic_DNA"/>
</dbReference>
<dbReference type="GO" id="GO:0016887">
    <property type="term" value="F:ATP hydrolysis activity"/>
    <property type="evidence" value="ECO:0007669"/>
    <property type="project" value="InterPro"/>
</dbReference>
<evidence type="ECO:0000313" key="5">
    <source>
        <dbReference type="EMBL" id="PZR53865.1"/>
    </source>
</evidence>
<dbReference type="SUPFAM" id="SSF52540">
    <property type="entry name" value="P-loop containing nucleoside triphosphate hydrolases"/>
    <property type="match status" value="1"/>
</dbReference>
<dbReference type="InterPro" id="IPR003439">
    <property type="entry name" value="ABC_transporter-like_ATP-bd"/>
</dbReference>
<dbReference type="PROSITE" id="PS50893">
    <property type="entry name" value="ABC_TRANSPORTER_2"/>
    <property type="match status" value="1"/>
</dbReference>
<keyword evidence="3 5" id="KW-0067">ATP-binding</keyword>
<protein>
    <submittedName>
        <fullName evidence="5">ABC transporter ATP-binding protein</fullName>
    </submittedName>
</protein>
<evidence type="ECO:0000256" key="1">
    <source>
        <dbReference type="ARBA" id="ARBA00022448"/>
    </source>
</evidence>
<dbReference type="InterPro" id="IPR015854">
    <property type="entry name" value="ABC_transpr_LolD-like"/>
</dbReference>
<dbReference type="RefSeq" id="WP_111250532.1">
    <property type="nucleotide sequence ID" value="NZ_QKWH01000003.1"/>
</dbReference>
<dbReference type="PANTHER" id="PTHR24220">
    <property type="entry name" value="IMPORT ATP-BINDING PROTEIN"/>
    <property type="match status" value="1"/>
</dbReference>
<dbReference type="GO" id="GO:0005524">
    <property type="term" value="F:ATP binding"/>
    <property type="evidence" value="ECO:0007669"/>
    <property type="project" value="UniProtKB-KW"/>
</dbReference>
<keyword evidence="1" id="KW-0813">Transport</keyword>
<keyword evidence="2" id="KW-0547">Nucleotide-binding</keyword>
<dbReference type="Gene3D" id="3.40.50.300">
    <property type="entry name" value="P-loop containing nucleotide triphosphate hydrolases"/>
    <property type="match status" value="1"/>
</dbReference>
<dbReference type="AlphaFoldDB" id="A0A2W5X0X1"/>
<dbReference type="GO" id="GO:0005886">
    <property type="term" value="C:plasma membrane"/>
    <property type="evidence" value="ECO:0007669"/>
    <property type="project" value="TreeGrafter"/>
</dbReference>
<evidence type="ECO:0000256" key="3">
    <source>
        <dbReference type="ARBA" id="ARBA00022840"/>
    </source>
</evidence>
<dbReference type="InterPro" id="IPR027417">
    <property type="entry name" value="P-loop_NTPase"/>
</dbReference>
<dbReference type="Pfam" id="PF00005">
    <property type="entry name" value="ABC_tran"/>
    <property type="match status" value="1"/>
</dbReference>
<sequence>MSHATPAPSAPRPASPIASARGLRKVYGDGPAAVVALDDVDVDFARGALTAIMGPSGSGKSTLMHCMAGLDRPTSGRAVVDGQEIGGLSEKHLTRLRRTRLGFVFQAFNLVPTLTARENITLPVDLARGRLDEDWFEEVVDAVGLGHRLDHRPAELSGGQQQRVACARALITRPSVVFADEPTGNLDSVSSAEVLGFLRRSVDRLGQSVVMVTHDPATAAYADRVLFLADGRFVRDLEAPTADSVIEALRTLSAPQVPAGAGGVR</sequence>
<evidence type="ECO:0000259" key="4">
    <source>
        <dbReference type="PROSITE" id="PS50893"/>
    </source>
</evidence>
<comment type="caution">
    <text evidence="5">The sequence shown here is derived from an EMBL/GenBank/DDBJ whole genome shotgun (WGS) entry which is preliminary data.</text>
</comment>
<proteinExistence type="predicted"/>
<evidence type="ECO:0000313" key="6">
    <source>
        <dbReference type="Proteomes" id="UP000248783"/>
    </source>
</evidence>
<organism evidence="5 6">
    <name type="scientific">Xylanimonas oleitrophica</name>
    <dbReference type="NCBI Taxonomy" id="2607479"/>
    <lineage>
        <taxon>Bacteria</taxon>
        <taxon>Bacillati</taxon>
        <taxon>Actinomycetota</taxon>
        <taxon>Actinomycetes</taxon>
        <taxon>Micrococcales</taxon>
        <taxon>Promicromonosporaceae</taxon>
        <taxon>Xylanimonas</taxon>
    </lineage>
</organism>
<name>A0A2W5X0X1_9MICO</name>
<dbReference type="CDD" id="cd03255">
    <property type="entry name" value="ABC_MJ0796_LolCDE_FtsE"/>
    <property type="match status" value="1"/>
</dbReference>
<dbReference type="PANTHER" id="PTHR24220:SF685">
    <property type="entry name" value="ABC TRANSPORTER RELATED"/>
    <property type="match status" value="1"/>
</dbReference>
<feature type="domain" description="ABC transporter" evidence="4">
    <location>
        <begin position="18"/>
        <end position="255"/>
    </location>
</feature>
<dbReference type="SMART" id="SM00382">
    <property type="entry name" value="AAA"/>
    <property type="match status" value="1"/>
</dbReference>
<dbReference type="GO" id="GO:0022857">
    <property type="term" value="F:transmembrane transporter activity"/>
    <property type="evidence" value="ECO:0007669"/>
    <property type="project" value="TreeGrafter"/>
</dbReference>
<dbReference type="FunFam" id="3.40.50.300:FF:000032">
    <property type="entry name" value="Export ABC transporter ATP-binding protein"/>
    <property type="match status" value="1"/>
</dbReference>
<dbReference type="InterPro" id="IPR017911">
    <property type="entry name" value="MacB-like_ATP-bd"/>
</dbReference>
<evidence type="ECO:0000256" key="2">
    <source>
        <dbReference type="ARBA" id="ARBA00022741"/>
    </source>
</evidence>
<reference evidence="5 6" key="1">
    <citation type="submission" date="2018-06" db="EMBL/GenBank/DDBJ databases">
        <title>Whole genome sequencing of a novel hydrocarbon degrading bacterial strain, PW21 isolated from oil contaminated produced water sample.</title>
        <authorList>
            <person name="Nagkirti P."/>
            <person name="Shaikh A."/>
            <person name="Gowdaman V."/>
            <person name="Engineer A.E."/>
            <person name="Dagar S."/>
            <person name="Dhakephalkar P.K."/>
        </authorList>
    </citation>
    <scope>NUCLEOTIDE SEQUENCE [LARGE SCALE GENOMIC DNA]</scope>
    <source>
        <strain evidence="5 6">PW21</strain>
    </source>
</reference>
<dbReference type="GO" id="GO:0098796">
    <property type="term" value="C:membrane protein complex"/>
    <property type="evidence" value="ECO:0007669"/>
    <property type="project" value="UniProtKB-ARBA"/>
</dbReference>
<gene>
    <name evidence="5" type="ORF">DNL40_07100</name>
</gene>
<dbReference type="Proteomes" id="UP000248783">
    <property type="component" value="Unassembled WGS sequence"/>
</dbReference>
<keyword evidence="6" id="KW-1185">Reference proteome</keyword>